<organism evidence="2">
    <name type="scientific">human gut metagenome</name>
    <dbReference type="NCBI Taxonomy" id="408170"/>
    <lineage>
        <taxon>unclassified sequences</taxon>
        <taxon>metagenomes</taxon>
        <taxon>organismal metagenomes</taxon>
    </lineage>
</organism>
<dbReference type="PANTHER" id="PTHR11051">
    <property type="entry name" value="GLYCOSYL HYDROLASE-RELATED"/>
    <property type="match status" value="1"/>
</dbReference>
<keyword evidence="2" id="KW-0378">Hydrolase</keyword>
<dbReference type="Gene3D" id="1.50.10.10">
    <property type="match status" value="1"/>
</dbReference>
<dbReference type="PANTHER" id="PTHR11051:SF8">
    <property type="entry name" value="PROTEIN-GLUCOSYLGALACTOSYLHYDROXYLYSINE GLUCOSIDASE"/>
    <property type="match status" value="1"/>
</dbReference>
<dbReference type="InterPro" id="IPR008928">
    <property type="entry name" value="6-hairpin_glycosidase_sf"/>
</dbReference>
<dbReference type="EC" id="3.2.1.-" evidence="2"/>
<dbReference type="Pfam" id="PF03632">
    <property type="entry name" value="Glyco_hydro_65m"/>
    <property type="match status" value="1"/>
</dbReference>
<sequence>MRAAFSAEFDTPDRPWGDEIILATAVFWADRVEWDEDGRVCHIRDVIGPDEYKQRVTDNTYTNYMARNNLRLAVQIAERLEKEDPEYLEELNNRWEICEMLPKIRRAAEGIYLPPVGKDGILPQFAGYGKLQEMDLSYYKSFGKNAAAEIRKEHTVMELEGLRVHKQADLVLLLQLFPELPEEAGGTQRRQVREKN</sequence>
<accession>K1U511</accession>
<keyword evidence="2" id="KW-0326">Glycosidase</keyword>
<dbReference type="SUPFAM" id="SSF48208">
    <property type="entry name" value="Six-hairpin glycosidases"/>
    <property type="match status" value="1"/>
</dbReference>
<dbReference type="AlphaFoldDB" id="K1U511"/>
<name>K1U511_9ZZZZ</name>
<feature type="domain" description="Glycoside hydrolase family 65 central catalytic" evidence="1">
    <location>
        <begin position="17"/>
        <end position="180"/>
    </location>
</feature>
<proteinExistence type="predicted"/>
<comment type="caution">
    <text evidence="2">The sequence shown here is derived from an EMBL/GenBank/DDBJ whole genome shotgun (WGS) entry which is preliminary data.</text>
</comment>
<protein>
    <submittedName>
        <fullName evidence="2">Protein containing Glycoside hydrolase family 65, central catalytic domain protein</fullName>
        <ecNumber evidence="2">3.2.1.-</ecNumber>
    </submittedName>
</protein>
<dbReference type="GO" id="GO:0004553">
    <property type="term" value="F:hydrolase activity, hydrolyzing O-glycosyl compounds"/>
    <property type="evidence" value="ECO:0007669"/>
    <property type="project" value="TreeGrafter"/>
</dbReference>
<dbReference type="InterPro" id="IPR005195">
    <property type="entry name" value="Glyco_hydro_65_M"/>
</dbReference>
<feature type="non-terminal residue" evidence="2">
    <location>
        <position position="196"/>
    </location>
</feature>
<dbReference type="InterPro" id="IPR012341">
    <property type="entry name" value="6hp_glycosidase-like_sf"/>
</dbReference>
<reference evidence="2" key="1">
    <citation type="journal article" date="2013" name="Environ. Microbiol.">
        <title>Microbiota from the distal guts of lean and obese adolescents exhibit partial functional redundancy besides clear differences in community structure.</title>
        <authorList>
            <person name="Ferrer M."/>
            <person name="Ruiz A."/>
            <person name="Lanza F."/>
            <person name="Haange S.B."/>
            <person name="Oberbach A."/>
            <person name="Till H."/>
            <person name="Bargiela R."/>
            <person name="Campoy C."/>
            <person name="Segura M.T."/>
            <person name="Richter M."/>
            <person name="von Bergen M."/>
            <person name="Seifert J."/>
            <person name="Suarez A."/>
        </authorList>
    </citation>
    <scope>NUCLEOTIDE SEQUENCE</scope>
</reference>
<evidence type="ECO:0000313" key="2">
    <source>
        <dbReference type="EMBL" id="EKC80352.1"/>
    </source>
</evidence>
<gene>
    <name evidence="2" type="ORF">LEA_01473</name>
</gene>
<evidence type="ECO:0000259" key="1">
    <source>
        <dbReference type="Pfam" id="PF03632"/>
    </source>
</evidence>
<dbReference type="GO" id="GO:0005975">
    <property type="term" value="P:carbohydrate metabolic process"/>
    <property type="evidence" value="ECO:0007669"/>
    <property type="project" value="InterPro"/>
</dbReference>
<dbReference type="EMBL" id="AJWY01001022">
    <property type="protein sequence ID" value="EKC80352.1"/>
    <property type="molecule type" value="Genomic_DNA"/>
</dbReference>